<evidence type="ECO:0008006" key="4">
    <source>
        <dbReference type="Google" id="ProtNLM"/>
    </source>
</evidence>
<sequence length="233" mass="25510">MTMSNDRRIARRVGVFFIVATVAGILSLSFTGSILDTPNDLTSIAEHEIQVLTGSFFVLIMAVAVTAIPIAAYPILRRYSESIAIGYFGARVVEAVIFIIDVLSVLVLLSLSRAFLDAGSNDAAYFHTLGELLLAVRDWGGHVILSIAVFPLGAMMFYYLLYQAKLVPRWLSGWGIIGAVLYLLAGILIFFTLVEPYSTVQIILSIPLAVQEMVLAVWLIAKGFHTVSKEHTN</sequence>
<dbReference type="AlphaFoldDB" id="A0A1H3USN3"/>
<feature type="transmembrane region" description="Helical" evidence="1">
    <location>
        <begin position="12"/>
        <end position="35"/>
    </location>
</feature>
<organism evidence="2 3">
    <name type="scientific">Evansella caseinilytica</name>
    <dbReference type="NCBI Taxonomy" id="1503961"/>
    <lineage>
        <taxon>Bacteria</taxon>
        <taxon>Bacillati</taxon>
        <taxon>Bacillota</taxon>
        <taxon>Bacilli</taxon>
        <taxon>Bacillales</taxon>
        <taxon>Bacillaceae</taxon>
        <taxon>Evansella</taxon>
    </lineage>
</organism>
<keyword evidence="1" id="KW-0472">Membrane</keyword>
<dbReference type="OrthoDB" id="1176146at2"/>
<dbReference type="STRING" id="1503961.SAMN05421736_12534"/>
<feature type="transmembrane region" description="Helical" evidence="1">
    <location>
        <begin position="139"/>
        <end position="161"/>
    </location>
</feature>
<dbReference type="Pfam" id="PF14329">
    <property type="entry name" value="DUF4386"/>
    <property type="match status" value="1"/>
</dbReference>
<feature type="transmembrane region" description="Helical" evidence="1">
    <location>
        <begin position="173"/>
        <end position="194"/>
    </location>
</feature>
<evidence type="ECO:0000256" key="1">
    <source>
        <dbReference type="SAM" id="Phobius"/>
    </source>
</evidence>
<dbReference type="Proteomes" id="UP000198935">
    <property type="component" value="Unassembled WGS sequence"/>
</dbReference>
<evidence type="ECO:0000313" key="3">
    <source>
        <dbReference type="Proteomes" id="UP000198935"/>
    </source>
</evidence>
<accession>A0A1H3USN3</accession>
<keyword evidence="1" id="KW-1133">Transmembrane helix</keyword>
<dbReference type="EMBL" id="FNPI01000025">
    <property type="protein sequence ID" value="SDZ65246.1"/>
    <property type="molecule type" value="Genomic_DNA"/>
</dbReference>
<name>A0A1H3USN3_9BACI</name>
<protein>
    <recommendedName>
        <fullName evidence="4">DUF4386 domain-containing protein</fullName>
    </recommendedName>
</protein>
<keyword evidence="3" id="KW-1185">Reference proteome</keyword>
<feature type="transmembrane region" description="Helical" evidence="1">
    <location>
        <begin position="55"/>
        <end position="76"/>
    </location>
</feature>
<dbReference type="InterPro" id="IPR025495">
    <property type="entry name" value="DUF4386"/>
</dbReference>
<proteinExistence type="predicted"/>
<reference evidence="3" key="1">
    <citation type="submission" date="2016-10" db="EMBL/GenBank/DDBJ databases">
        <authorList>
            <person name="Varghese N."/>
            <person name="Submissions S."/>
        </authorList>
    </citation>
    <scope>NUCLEOTIDE SEQUENCE [LARGE SCALE GENOMIC DNA]</scope>
    <source>
        <strain evidence="3">SP</strain>
    </source>
</reference>
<evidence type="ECO:0000313" key="2">
    <source>
        <dbReference type="EMBL" id="SDZ65246.1"/>
    </source>
</evidence>
<keyword evidence="1" id="KW-0812">Transmembrane</keyword>
<feature type="transmembrane region" description="Helical" evidence="1">
    <location>
        <begin position="200"/>
        <end position="221"/>
    </location>
</feature>
<feature type="transmembrane region" description="Helical" evidence="1">
    <location>
        <begin position="88"/>
        <end position="111"/>
    </location>
</feature>
<gene>
    <name evidence="2" type="ORF">SAMN05421736_12534</name>
</gene>